<keyword evidence="7" id="KW-1185">Reference proteome</keyword>
<dbReference type="InterPro" id="IPR004210">
    <property type="entry name" value="BESS_motif"/>
</dbReference>
<feature type="region of interest" description="Disordered" evidence="2">
    <location>
        <begin position="441"/>
        <end position="460"/>
    </location>
</feature>
<evidence type="ECO:0000259" key="5">
    <source>
        <dbReference type="PROSITE" id="PS51031"/>
    </source>
</evidence>
<accession>A0A182XGU2</accession>
<dbReference type="GO" id="GO:0005667">
    <property type="term" value="C:transcription regulator complex"/>
    <property type="evidence" value="ECO:0007669"/>
    <property type="project" value="TreeGrafter"/>
</dbReference>
<dbReference type="GO" id="GO:0005634">
    <property type="term" value="C:nucleus"/>
    <property type="evidence" value="ECO:0007669"/>
    <property type="project" value="UniProtKB-SubCell"/>
</dbReference>
<dbReference type="GO" id="GO:0006357">
    <property type="term" value="P:regulation of transcription by RNA polymerase II"/>
    <property type="evidence" value="ECO:0007669"/>
    <property type="project" value="TreeGrafter"/>
</dbReference>
<dbReference type="PROSITE" id="PS51031">
    <property type="entry name" value="BESS"/>
    <property type="match status" value="1"/>
</dbReference>
<feature type="domain" description="BESS" evidence="5">
    <location>
        <begin position="314"/>
        <end position="353"/>
    </location>
</feature>
<dbReference type="GO" id="GO:0003677">
    <property type="term" value="F:DNA binding"/>
    <property type="evidence" value="ECO:0007669"/>
    <property type="project" value="InterPro"/>
</dbReference>
<organism evidence="6 7">
    <name type="scientific">Anopheles quadriannulatus</name>
    <name type="common">Mosquito</name>
    <dbReference type="NCBI Taxonomy" id="34691"/>
    <lineage>
        <taxon>Eukaryota</taxon>
        <taxon>Metazoa</taxon>
        <taxon>Ecdysozoa</taxon>
        <taxon>Arthropoda</taxon>
        <taxon>Hexapoda</taxon>
        <taxon>Insecta</taxon>
        <taxon>Pterygota</taxon>
        <taxon>Neoptera</taxon>
        <taxon>Endopterygota</taxon>
        <taxon>Diptera</taxon>
        <taxon>Nematocera</taxon>
        <taxon>Culicoidea</taxon>
        <taxon>Culicidae</taxon>
        <taxon>Anophelinae</taxon>
        <taxon>Anopheles</taxon>
    </lineage>
</organism>
<keyword evidence="3" id="KW-1133">Transmembrane helix</keyword>
<dbReference type="Pfam" id="PF10545">
    <property type="entry name" value="MADF_DNA_bdg"/>
    <property type="match status" value="1"/>
</dbReference>
<keyword evidence="3" id="KW-0472">Membrane</keyword>
<protein>
    <recommendedName>
        <fullName evidence="8">MADF domain-containing protein</fullName>
    </recommendedName>
</protein>
<dbReference type="InterPro" id="IPR039353">
    <property type="entry name" value="TF_Adf1"/>
</dbReference>
<feature type="compositionally biased region" description="Acidic residues" evidence="2">
    <location>
        <begin position="130"/>
        <end position="142"/>
    </location>
</feature>
<reference evidence="6" key="1">
    <citation type="submission" date="2020-05" db="UniProtKB">
        <authorList>
            <consortium name="EnsemblMetazoa"/>
        </authorList>
    </citation>
    <scope>IDENTIFICATION</scope>
    <source>
        <strain evidence="6">SANGQUA</strain>
    </source>
</reference>
<dbReference type="VEuPathDB" id="VectorBase:AQUA009060"/>
<evidence type="ECO:0000313" key="7">
    <source>
        <dbReference type="Proteomes" id="UP000076407"/>
    </source>
</evidence>
<comment type="subcellular location">
    <subcellularLocation>
        <location evidence="1">Nucleus</location>
    </subcellularLocation>
</comment>
<evidence type="ECO:0000256" key="1">
    <source>
        <dbReference type="PROSITE-ProRule" id="PRU00371"/>
    </source>
</evidence>
<dbReference type="PANTHER" id="PTHR12243">
    <property type="entry name" value="MADF DOMAIN TRANSCRIPTION FACTOR"/>
    <property type="match status" value="1"/>
</dbReference>
<keyword evidence="1" id="KW-0539">Nucleus</keyword>
<evidence type="ECO:0000256" key="2">
    <source>
        <dbReference type="SAM" id="MobiDB-lite"/>
    </source>
</evidence>
<keyword evidence="3" id="KW-0812">Transmembrane</keyword>
<dbReference type="Proteomes" id="UP000076407">
    <property type="component" value="Unassembled WGS sequence"/>
</dbReference>
<dbReference type="STRING" id="34691.A0A182XGU2"/>
<proteinExistence type="predicted"/>
<dbReference type="PANTHER" id="PTHR12243:SF60">
    <property type="entry name" value="SI:CH211-15D5.12-RELATED"/>
    <property type="match status" value="1"/>
</dbReference>
<dbReference type="AlphaFoldDB" id="A0A182XGU2"/>
<dbReference type="InterPro" id="IPR037185">
    <property type="entry name" value="EmrE-like"/>
</dbReference>
<dbReference type="Pfam" id="PF02944">
    <property type="entry name" value="BESS"/>
    <property type="match status" value="1"/>
</dbReference>
<evidence type="ECO:0000256" key="3">
    <source>
        <dbReference type="SAM" id="Phobius"/>
    </source>
</evidence>
<evidence type="ECO:0000313" key="6">
    <source>
        <dbReference type="EnsemblMetazoa" id="AQUA009060-PA"/>
    </source>
</evidence>
<sequence length="460" mass="51501">MGPTKISPEDQSFNITFVWEVKKHPCLFDSSNPDYKQQTLQERAWQAVSDAVGEGVDTCKKRWRNLRCCMTRYQKSVRDNPDQARRKPYYLYSHMQFVLPYLKAREETSTYEQDEPTWTKGESESMSKNEEEDEDEDEEEPHEIETITVPEEDHSEQIKDSILQSIKIMPIGQEASTITDQQQQHQEVLHTDSTTAANTTTTYEIITAPPVKQPRLSQTSVGAVSPIETGSTLQSVANDSKRDLVAQRQFFTITNTPMQPASIPMPCYTSNPITSQTLHHQQPPAHQTLAAQPQLQTQVPPHFTFIPSTSTLATDADHNFFQSLVPDIQTMTMEQKRKLKIGILQLIDGILNTINFPNDDAVCLLTMVLLNGCVWRFFVKALHAGSGSTLRASLASAATNYVASALLGTVLFNEQSSLLWWLGTALVLAGLLLIIGGSEEKVHEDHPGGQSKQTPKAKDE</sequence>
<feature type="domain" description="MADF" evidence="4">
    <location>
        <begin position="16"/>
        <end position="103"/>
    </location>
</feature>
<dbReference type="InterPro" id="IPR006578">
    <property type="entry name" value="MADF-dom"/>
</dbReference>
<evidence type="ECO:0008006" key="8">
    <source>
        <dbReference type="Google" id="ProtNLM"/>
    </source>
</evidence>
<feature type="region of interest" description="Disordered" evidence="2">
    <location>
        <begin position="108"/>
        <end position="156"/>
    </location>
</feature>
<evidence type="ECO:0000259" key="4">
    <source>
        <dbReference type="PROSITE" id="PS51029"/>
    </source>
</evidence>
<feature type="transmembrane region" description="Helical" evidence="3">
    <location>
        <begin position="418"/>
        <end position="436"/>
    </location>
</feature>
<dbReference type="SMART" id="SM00595">
    <property type="entry name" value="MADF"/>
    <property type="match status" value="1"/>
</dbReference>
<dbReference type="EnsemblMetazoa" id="AQUA009060-RA">
    <property type="protein sequence ID" value="AQUA009060-PA"/>
    <property type="gene ID" value="AQUA009060"/>
</dbReference>
<dbReference type="SUPFAM" id="SSF103481">
    <property type="entry name" value="Multidrug resistance efflux transporter EmrE"/>
    <property type="match status" value="1"/>
</dbReference>
<name>A0A182XGU2_ANOQN</name>
<dbReference type="PROSITE" id="PS51029">
    <property type="entry name" value="MADF"/>
    <property type="match status" value="1"/>
</dbReference>